<keyword evidence="1" id="KW-0732">Signal</keyword>
<feature type="chain" id="PRO_5002772898" evidence="1">
    <location>
        <begin position="20"/>
        <end position="498"/>
    </location>
</feature>
<dbReference type="SUPFAM" id="SSF49785">
    <property type="entry name" value="Galactose-binding domain-like"/>
    <property type="match status" value="1"/>
</dbReference>
<feature type="signal peptide" evidence="1">
    <location>
        <begin position="1"/>
        <end position="19"/>
    </location>
</feature>
<dbReference type="SUPFAM" id="SSF56281">
    <property type="entry name" value="Metallo-hydrolase/oxidoreductase"/>
    <property type="match status" value="1"/>
</dbReference>
<dbReference type="SMART" id="SM00849">
    <property type="entry name" value="Lactamase_B"/>
    <property type="match status" value="1"/>
</dbReference>
<dbReference type="HOGENOM" id="CLU_547296_0_0_0"/>
<dbReference type="PANTHER" id="PTHR30619">
    <property type="entry name" value="DNA INTERNALIZATION/COMPETENCE PROTEIN COMEC/REC2"/>
    <property type="match status" value="1"/>
</dbReference>
<dbReference type="Pfam" id="PF00753">
    <property type="entry name" value="Lactamase_B"/>
    <property type="match status" value="1"/>
</dbReference>
<dbReference type="Gene3D" id="3.60.15.10">
    <property type="entry name" value="Ribonuclease Z/Hydroxyacylglutathione hydrolase-like"/>
    <property type="match status" value="1"/>
</dbReference>
<dbReference type="eggNOG" id="COG2333">
    <property type="taxonomic scope" value="Bacteria"/>
</dbReference>
<feature type="domain" description="Metallo-beta-lactamase" evidence="2">
    <location>
        <begin position="260"/>
        <end position="454"/>
    </location>
</feature>
<organism evidence="3 4">
    <name type="scientific">Opitutus terrae (strain DSM 11246 / JCM 15787 / PB90-1)</name>
    <dbReference type="NCBI Taxonomy" id="452637"/>
    <lineage>
        <taxon>Bacteria</taxon>
        <taxon>Pseudomonadati</taxon>
        <taxon>Verrucomicrobiota</taxon>
        <taxon>Opitutia</taxon>
        <taxon>Opitutales</taxon>
        <taxon>Opitutaceae</taxon>
        <taxon>Opitutus</taxon>
    </lineage>
</organism>
<evidence type="ECO:0000256" key="1">
    <source>
        <dbReference type="SAM" id="SignalP"/>
    </source>
</evidence>
<dbReference type="InterPro" id="IPR008979">
    <property type="entry name" value="Galactose-bd-like_sf"/>
</dbReference>
<dbReference type="KEGG" id="ote:Oter_3769"/>
<dbReference type="Gene3D" id="2.60.120.260">
    <property type="entry name" value="Galactose-binding domain-like"/>
    <property type="match status" value="1"/>
</dbReference>
<dbReference type="InterPro" id="IPR036866">
    <property type="entry name" value="RibonucZ/Hydroxyglut_hydro"/>
</dbReference>
<evidence type="ECO:0000259" key="2">
    <source>
        <dbReference type="SMART" id="SM00849"/>
    </source>
</evidence>
<dbReference type="PANTHER" id="PTHR30619:SF1">
    <property type="entry name" value="RECOMBINATION PROTEIN 2"/>
    <property type="match status" value="1"/>
</dbReference>
<dbReference type="InterPro" id="IPR052159">
    <property type="entry name" value="Competence_DNA_uptake"/>
</dbReference>
<keyword evidence="4" id="KW-1185">Reference proteome</keyword>
<evidence type="ECO:0000313" key="3">
    <source>
        <dbReference type="EMBL" id="ACB77044.1"/>
    </source>
</evidence>
<dbReference type="EMBL" id="CP001032">
    <property type="protein sequence ID" value="ACB77044.1"/>
    <property type="molecule type" value="Genomic_DNA"/>
</dbReference>
<dbReference type="STRING" id="452637.Oter_3769"/>
<dbReference type="Proteomes" id="UP000007013">
    <property type="component" value="Chromosome"/>
</dbReference>
<evidence type="ECO:0000313" key="4">
    <source>
        <dbReference type="Proteomes" id="UP000007013"/>
    </source>
</evidence>
<protein>
    <submittedName>
        <fullName evidence="3">Beta-lactamase domain protein</fullName>
    </submittedName>
</protein>
<dbReference type="AlphaFoldDB" id="B1ZYE6"/>
<accession>B1ZYE6</accession>
<gene>
    <name evidence="3" type="ordered locus">Oter_3769</name>
</gene>
<sequence>MKRPLALVAMIVNVFCAQADDAGLPRVIEAETGEVAGPAECVADANAAGGNAVRVMPKGRVTWSVTSALAGRYELNLGYRTQRNSTYAEFAVNNVSRGIGLAATFGDWYESQVIVPLVAGSNTLAFEAVEAEVTLDRLRFTSQPYAEPRPRYELPVISPREARVDLRRPRDLVFLLRRNGHAAPAVSIDGRRLDASARPYAFVDDAMQLTIPAGAFALLKPGVHRMQLEFPDGAEIRVPVRASADSLAAPLLIATLDVDHGKSTVIRLPDGQVAMIDAGKPEYGVSRVIPFLAAHGITHIDHLFITHYHEDHVGGLEALRKAVTIGAEHDYKSYHAGESFELGGVSWFVLNAYESGDEENSRSLSLQLTYHGFVYTDGADTYGQNQVTMMERFPDHVRSHVVYANHHFHGSVNVNYLRRTDAVLFLVSANPAVYARAAFADHFRRDVETYLKAHDGRCRETLLTPEVGNILVRVHDAERWSYETAPAGAVFSDFNVVP</sequence>
<name>B1ZYE6_OPITP</name>
<proteinExistence type="predicted"/>
<reference evidence="3 4" key="1">
    <citation type="journal article" date="2011" name="J. Bacteriol.">
        <title>Genome sequence of the verrucomicrobium Opitutus terrae PB90-1, an abundant inhabitant of rice paddy soil ecosystems.</title>
        <authorList>
            <person name="van Passel M.W."/>
            <person name="Kant R."/>
            <person name="Palva A."/>
            <person name="Copeland A."/>
            <person name="Lucas S."/>
            <person name="Lapidus A."/>
            <person name="Glavina del Rio T."/>
            <person name="Pitluck S."/>
            <person name="Goltsman E."/>
            <person name="Clum A."/>
            <person name="Sun H."/>
            <person name="Schmutz J."/>
            <person name="Larimer F.W."/>
            <person name="Land M.L."/>
            <person name="Hauser L."/>
            <person name="Kyrpides N."/>
            <person name="Mikhailova N."/>
            <person name="Richardson P.P."/>
            <person name="Janssen P.H."/>
            <person name="de Vos W.M."/>
            <person name="Smidt H."/>
        </authorList>
    </citation>
    <scope>NUCLEOTIDE SEQUENCE [LARGE SCALE GENOMIC DNA]</scope>
    <source>
        <strain evidence="4">DSM 11246 / JCM 15787 / PB90-1</strain>
    </source>
</reference>
<dbReference type="InterPro" id="IPR001279">
    <property type="entry name" value="Metallo-B-lactamas"/>
</dbReference>
<dbReference type="RefSeq" id="WP_012376573.1">
    <property type="nucleotide sequence ID" value="NC_010571.1"/>
</dbReference>
<dbReference type="OrthoDB" id="9761531at2"/>